<gene>
    <name evidence="1" type="ORF">H5410_004655</name>
</gene>
<keyword evidence="2" id="KW-1185">Reference proteome</keyword>
<name>A0A9J6B8M8_SOLCO</name>
<dbReference type="OrthoDB" id="1302841at2759"/>
<dbReference type="AlphaFoldDB" id="A0A9J6B8M8"/>
<sequence>MYFYISLNISIPQLQHLTPRKRARKSTPSSRRVWTLEEEFTLVDGLKELCVNGWRGDNETFKHGYLMDWNTK</sequence>
<proteinExistence type="predicted"/>
<reference evidence="1 2" key="1">
    <citation type="submission" date="2020-09" db="EMBL/GenBank/DDBJ databases">
        <title>De no assembly of potato wild relative species, Solanum commersonii.</title>
        <authorList>
            <person name="Cho K."/>
        </authorList>
    </citation>
    <scope>NUCLEOTIDE SEQUENCE [LARGE SCALE GENOMIC DNA]</scope>
    <source>
        <strain evidence="1">LZ3.2</strain>
        <tissue evidence="1">Leaf</tissue>
    </source>
</reference>
<evidence type="ECO:0000313" key="2">
    <source>
        <dbReference type="Proteomes" id="UP000824120"/>
    </source>
</evidence>
<protein>
    <submittedName>
        <fullName evidence="1">Uncharacterized protein</fullName>
    </submittedName>
</protein>
<evidence type="ECO:0000313" key="1">
    <source>
        <dbReference type="EMBL" id="KAG5632938.1"/>
    </source>
</evidence>
<accession>A0A9J6B8M8</accession>
<dbReference type="EMBL" id="JACXVP010000001">
    <property type="protein sequence ID" value="KAG5632938.1"/>
    <property type="molecule type" value="Genomic_DNA"/>
</dbReference>
<organism evidence="1 2">
    <name type="scientific">Solanum commersonii</name>
    <name type="common">Commerson's wild potato</name>
    <name type="synonym">Commerson's nightshade</name>
    <dbReference type="NCBI Taxonomy" id="4109"/>
    <lineage>
        <taxon>Eukaryota</taxon>
        <taxon>Viridiplantae</taxon>
        <taxon>Streptophyta</taxon>
        <taxon>Embryophyta</taxon>
        <taxon>Tracheophyta</taxon>
        <taxon>Spermatophyta</taxon>
        <taxon>Magnoliopsida</taxon>
        <taxon>eudicotyledons</taxon>
        <taxon>Gunneridae</taxon>
        <taxon>Pentapetalae</taxon>
        <taxon>asterids</taxon>
        <taxon>lamiids</taxon>
        <taxon>Solanales</taxon>
        <taxon>Solanaceae</taxon>
        <taxon>Solanoideae</taxon>
        <taxon>Solaneae</taxon>
        <taxon>Solanum</taxon>
    </lineage>
</organism>
<dbReference type="Proteomes" id="UP000824120">
    <property type="component" value="Chromosome 1"/>
</dbReference>
<comment type="caution">
    <text evidence="1">The sequence shown here is derived from an EMBL/GenBank/DDBJ whole genome shotgun (WGS) entry which is preliminary data.</text>
</comment>